<dbReference type="OrthoDB" id="2213137at2759"/>
<dbReference type="Gene3D" id="1.20.1250.20">
    <property type="entry name" value="MFS general substrate transporter like domains"/>
    <property type="match status" value="2"/>
</dbReference>
<feature type="region of interest" description="Disordered" evidence="3">
    <location>
        <begin position="1"/>
        <end position="35"/>
    </location>
</feature>
<organism evidence="5 6">
    <name type="scientific">Rhodotorula toruloides</name>
    <name type="common">Yeast</name>
    <name type="synonym">Rhodosporidium toruloides</name>
    <dbReference type="NCBI Taxonomy" id="5286"/>
    <lineage>
        <taxon>Eukaryota</taxon>
        <taxon>Fungi</taxon>
        <taxon>Dikarya</taxon>
        <taxon>Basidiomycota</taxon>
        <taxon>Pucciniomycotina</taxon>
        <taxon>Microbotryomycetes</taxon>
        <taxon>Sporidiobolales</taxon>
        <taxon>Sporidiobolaceae</taxon>
        <taxon>Rhodotorula</taxon>
    </lineage>
</organism>
<name>A0A511KK44_RHOTO</name>
<feature type="transmembrane region" description="Helical" evidence="4">
    <location>
        <begin position="347"/>
        <end position="369"/>
    </location>
</feature>
<dbReference type="AlphaFoldDB" id="A0A511KK44"/>
<keyword evidence="4" id="KW-1133">Transmembrane helix</keyword>
<gene>
    <name evidence="5" type="ORF">Rt10032_c12g4766</name>
</gene>
<dbReference type="InterPro" id="IPR050327">
    <property type="entry name" value="Proton-linked_MCT"/>
</dbReference>
<dbReference type="InterPro" id="IPR036259">
    <property type="entry name" value="MFS_trans_sf"/>
</dbReference>
<feature type="transmembrane region" description="Helical" evidence="4">
    <location>
        <begin position="83"/>
        <end position="103"/>
    </location>
</feature>
<feature type="transmembrane region" description="Helical" evidence="4">
    <location>
        <begin position="174"/>
        <end position="196"/>
    </location>
</feature>
<evidence type="ECO:0000256" key="2">
    <source>
        <dbReference type="ARBA" id="ARBA00006727"/>
    </source>
</evidence>
<evidence type="ECO:0000313" key="6">
    <source>
        <dbReference type="Proteomes" id="UP000321518"/>
    </source>
</evidence>
<protein>
    <submittedName>
        <fullName evidence="5">MFS monocarboxylate transporter</fullName>
    </submittedName>
</protein>
<feature type="transmembrane region" description="Helical" evidence="4">
    <location>
        <begin position="375"/>
        <end position="396"/>
    </location>
</feature>
<dbReference type="GO" id="GO:0016020">
    <property type="term" value="C:membrane"/>
    <property type="evidence" value="ECO:0007669"/>
    <property type="project" value="UniProtKB-SubCell"/>
</dbReference>
<feature type="compositionally biased region" description="Polar residues" evidence="3">
    <location>
        <begin position="25"/>
        <end position="35"/>
    </location>
</feature>
<dbReference type="Proteomes" id="UP000321518">
    <property type="component" value="Unassembled WGS sequence"/>
</dbReference>
<feature type="transmembrane region" description="Helical" evidence="4">
    <location>
        <begin position="321"/>
        <end position="340"/>
    </location>
</feature>
<evidence type="ECO:0000313" key="5">
    <source>
        <dbReference type="EMBL" id="GEM10749.1"/>
    </source>
</evidence>
<keyword evidence="4" id="KW-0812">Transmembrane</keyword>
<feature type="transmembrane region" description="Helical" evidence="4">
    <location>
        <begin position="115"/>
        <end position="139"/>
    </location>
</feature>
<sequence length="482" mass="51832">MATVAAVTSTLQPPPLPTDEDSRADNSPSPTWRTATELSSPCVASVIPSRVSTFDFGDGEENAKALPPVDGGRHAWQFLAASFLLEIFVWGYAFSFATILVYLESHEPWQRNSLSALSAIGTTQLGLLYVLPTFAVVVLRRYGEYVRVAQWTSLVVSCSSMLLSSWATKLWQLVLLQGFLCGVANTLIFAPVFLYFSDWWVARRGMAWGVIGAGNGFGGFVLPWLINTVLRTKGFAWMCRVWTVFTAVTFAASIILLQPRIPFVKPTNGRAPWLAVDWAFSHNPVFLCMAISTLFASLAYLPVANYLAVYAASFSSSATTINLVVGLFNLAAAGGCILLGRIADFSLSLGLTLVGLCGLLLSLTAWGLADTIGKVYAFAVLFGLTGQQAAASAAVTKDLSLNNPSTSTLIVTLLAAIRGATSLFIPFVLQALYDNRQAKEASTFGRYGFLRMIVFVGAASSGLALCGLLMGGLRRKYAVKIN</sequence>
<proteinExistence type="inferred from homology"/>
<feature type="transmembrane region" description="Helical" evidence="4">
    <location>
        <begin position="278"/>
        <end position="301"/>
    </location>
</feature>
<reference evidence="5 6" key="1">
    <citation type="submission" date="2019-07" db="EMBL/GenBank/DDBJ databases">
        <title>Rhodotorula toruloides NBRC10032 genome sequencing.</title>
        <authorList>
            <person name="Shida Y."/>
            <person name="Takaku H."/>
            <person name="Ogasawara W."/>
            <person name="Mori K."/>
        </authorList>
    </citation>
    <scope>NUCLEOTIDE SEQUENCE [LARGE SCALE GENOMIC DNA]</scope>
    <source>
        <strain evidence="5 6">NBRC10032</strain>
    </source>
</reference>
<dbReference type="EMBL" id="BJWK01000012">
    <property type="protein sequence ID" value="GEM10749.1"/>
    <property type="molecule type" value="Genomic_DNA"/>
</dbReference>
<dbReference type="GO" id="GO:0022857">
    <property type="term" value="F:transmembrane transporter activity"/>
    <property type="evidence" value="ECO:0007669"/>
    <property type="project" value="InterPro"/>
</dbReference>
<keyword evidence="4" id="KW-0472">Membrane</keyword>
<comment type="similarity">
    <text evidence="2">Belongs to the major facilitator superfamily. Monocarboxylate porter (TC 2.A.1.13) family.</text>
</comment>
<feature type="transmembrane region" description="Helical" evidence="4">
    <location>
        <begin position="235"/>
        <end position="257"/>
    </location>
</feature>
<feature type="transmembrane region" description="Helical" evidence="4">
    <location>
        <begin position="208"/>
        <end position="229"/>
    </location>
</feature>
<dbReference type="SUPFAM" id="SSF103473">
    <property type="entry name" value="MFS general substrate transporter"/>
    <property type="match status" value="1"/>
</dbReference>
<evidence type="ECO:0000256" key="4">
    <source>
        <dbReference type="SAM" id="Phobius"/>
    </source>
</evidence>
<dbReference type="Pfam" id="PF07690">
    <property type="entry name" value="MFS_1"/>
    <property type="match status" value="1"/>
</dbReference>
<evidence type="ECO:0000256" key="3">
    <source>
        <dbReference type="SAM" id="MobiDB-lite"/>
    </source>
</evidence>
<feature type="transmembrane region" description="Helical" evidence="4">
    <location>
        <begin position="449"/>
        <end position="473"/>
    </location>
</feature>
<accession>A0A511KK44</accession>
<dbReference type="InterPro" id="IPR011701">
    <property type="entry name" value="MFS"/>
</dbReference>
<comment type="subcellular location">
    <subcellularLocation>
        <location evidence="1">Membrane</location>
        <topology evidence="1">Multi-pass membrane protein</topology>
    </subcellularLocation>
</comment>
<feature type="compositionally biased region" description="Polar residues" evidence="3">
    <location>
        <begin position="1"/>
        <end position="11"/>
    </location>
</feature>
<feature type="transmembrane region" description="Helical" evidence="4">
    <location>
        <begin position="408"/>
        <end position="429"/>
    </location>
</feature>
<dbReference type="PANTHER" id="PTHR11360">
    <property type="entry name" value="MONOCARBOXYLATE TRANSPORTER"/>
    <property type="match status" value="1"/>
</dbReference>
<evidence type="ECO:0000256" key="1">
    <source>
        <dbReference type="ARBA" id="ARBA00004141"/>
    </source>
</evidence>
<comment type="caution">
    <text evidence="5">The sequence shown here is derived from an EMBL/GenBank/DDBJ whole genome shotgun (WGS) entry which is preliminary data.</text>
</comment>
<dbReference type="PANTHER" id="PTHR11360:SF287">
    <property type="entry name" value="MFS MONOCARBOXYLATE TRANSPORTER"/>
    <property type="match status" value="1"/>
</dbReference>